<feature type="compositionally biased region" description="Gly residues" evidence="10">
    <location>
        <begin position="117"/>
        <end position="127"/>
    </location>
</feature>
<dbReference type="Ensembl" id="ENSOANT00000064377.1">
    <property type="protein sequence ID" value="ENSOANP00000051772.1"/>
    <property type="gene ID" value="ENSOANG00000004902.3"/>
</dbReference>
<keyword evidence="4 9" id="KW-1003">Cell membrane</keyword>
<evidence type="ECO:0000256" key="7">
    <source>
        <dbReference type="ARBA" id="ARBA00023136"/>
    </source>
</evidence>
<proteinExistence type="inferred from homology"/>
<keyword evidence="8" id="KW-0325">Glycoprotein</keyword>
<comment type="caution">
    <text evidence="9">Lacks conserved residue(s) required for the propagation of feature annotation.</text>
</comment>
<dbReference type="InterPro" id="IPR008516">
    <property type="entry name" value="Na/K-Atpase_Interacting"/>
</dbReference>
<keyword evidence="12" id="KW-1185">Reference proteome</keyword>
<comment type="subcellular location">
    <subcellularLocation>
        <location evidence="1 9">Cell membrane</location>
        <topology evidence="1 9">Multi-pass membrane protein</topology>
    </subcellularLocation>
</comment>
<accession>A0A6I8PGI1</accession>
<keyword evidence="7 9" id="KW-0472">Membrane</keyword>
<evidence type="ECO:0000256" key="4">
    <source>
        <dbReference type="ARBA" id="ARBA00022475"/>
    </source>
</evidence>
<comment type="subunit">
    <text evidence="3">Interacts with atp1b1 C-terminus.</text>
</comment>
<feature type="region of interest" description="Disordered" evidence="10">
    <location>
        <begin position="69"/>
        <end position="136"/>
    </location>
</feature>
<evidence type="ECO:0000256" key="1">
    <source>
        <dbReference type="ARBA" id="ARBA00004651"/>
    </source>
</evidence>
<gene>
    <name evidence="11" type="primary">PUM1</name>
</gene>
<reference evidence="11" key="2">
    <citation type="submission" date="2025-09" db="UniProtKB">
        <authorList>
            <consortium name="Ensembl"/>
        </authorList>
    </citation>
    <scope>IDENTIFICATION</scope>
    <source>
        <strain evidence="11">Glennie</strain>
    </source>
</reference>
<protein>
    <recommendedName>
        <fullName evidence="9">Sodium/potassium-transporting ATPase subunit beta-1-interacting protein</fullName>
        <shortName evidence="9">Na(+)/K(+)-transporting ATPase subunit beta-1-interacting protein</shortName>
    </recommendedName>
</protein>
<evidence type="ECO:0000313" key="12">
    <source>
        <dbReference type="Proteomes" id="UP000002279"/>
    </source>
</evidence>
<dbReference type="PANTHER" id="PTHR13084:SF4">
    <property type="entry name" value="SODIUM_POTASSIUM-TRANSPORTING ATPASE SUBUNIT BETA-1-INTERACTING PROTEIN 1"/>
    <property type="match status" value="1"/>
</dbReference>
<sequence length="325" mass="34889">MASFSRNRAAGDRAPSPHTWSGGEGRRDGTPPPPPAPVQLRSRTLLLSLCFLPPALAPYPLPPAPAPCSLSPAGGKEDGPPLPKAPEPGHGAAPLPPRRWATLNLAEPPQAQPTRGPWGGAGRGGAGSPRRAAATAAARTRAATAAAAAARTMGQCSGRCSLVAFCCLQLYAGWLLLWLGWNTFIICFYLEVGQLSQDRDFVMTFNTSLHRSWWMENGPGCLVTPVVSSEMVPQEDHHVIAVTGCLLDYPYIEVLSSALQIFLALFGFVFACYVSKVFLEEEDSFDFIGGFDAYGYQAPQKTSHLQLQPLYTWVRVGGRGEGRRG</sequence>
<evidence type="ECO:0000313" key="11">
    <source>
        <dbReference type="Ensembl" id="ENSOANP00000051772.1"/>
    </source>
</evidence>
<feature type="transmembrane region" description="Helical" evidence="9">
    <location>
        <begin position="160"/>
        <end position="181"/>
    </location>
</feature>
<evidence type="ECO:0000256" key="3">
    <source>
        <dbReference type="ARBA" id="ARBA00011461"/>
    </source>
</evidence>
<dbReference type="GeneTree" id="ENSGT00940000158079"/>
<evidence type="ECO:0000256" key="8">
    <source>
        <dbReference type="ARBA" id="ARBA00023180"/>
    </source>
</evidence>
<dbReference type="GO" id="GO:0002028">
    <property type="term" value="P:regulation of sodium ion transport"/>
    <property type="evidence" value="ECO:0007669"/>
    <property type="project" value="UniProtKB-UniRule"/>
</dbReference>
<dbReference type="Bgee" id="ENSOANG00000004902">
    <property type="expression patterns" value="Expressed in cerebellum and 7 other cell types or tissues"/>
</dbReference>
<evidence type="ECO:0000256" key="5">
    <source>
        <dbReference type="ARBA" id="ARBA00022692"/>
    </source>
</evidence>
<reference evidence="11" key="1">
    <citation type="submission" date="2025-08" db="UniProtKB">
        <authorList>
            <consortium name="Ensembl"/>
        </authorList>
    </citation>
    <scope>IDENTIFICATION</scope>
    <source>
        <strain evidence="11">Glennie</strain>
    </source>
</reference>
<keyword evidence="6 9" id="KW-1133">Transmembrane helix</keyword>
<evidence type="ECO:0000256" key="10">
    <source>
        <dbReference type="SAM" id="MobiDB-lite"/>
    </source>
</evidence>
<dbReference type="PANTHER" id="PTHR13084">
    <property type="entry name" value="T-CELL LYMPHOMA BREAKPOINT-ASSOCIATED TARGET 1-RELATED"/>
    <property type="match status" value="1"/>
</dbReference>
<keyword evidence="5 9" id="KW-0812">Transmembrane</keyword>
<organism evidence="11 12">
    <name type="scientific">Ornithorhynchus anatinus</name>
    <name type="common">Duckbill platypus</name>
    <dbReference type="NCBI Taxonomy" id="9258"/>
    <lineage>
        <taxon>Eukaryota</taxon>
        <taxon>Metazoa</taxon>
        <taxon>Chordata</taxon>
        <taxon>Craniata</taxon>
        <taxon>Vertebrata</taxon>
        <taxon>Euteleostomi</taxon>
        <taxon>Mammalia</taxon>
        <taxon>Monotremata</taxon>
        <taxon>Ornithorhynchidae</taxon>
        <taxon>Ornithorhynchus</taxon>
    </lineage>
</organism>
<dbReference type="AlphaFoldDB" id="A0A6I8PGI1"/>
<dbReference type="Proteomes" id="UP000002279">
    <property type="component" value="Unplaced"/>
</dbReference>
<evidence type="ECO:0000256" key="6">
    <source>
        <dbReference type="ARBA" id="ARBA00022989"/>
    </source>
</evidence>
<comment type="similarity">
    <text evidence="2 9">Belongs to the NKAIN family.</text>
</comment>
<feature type="transmembrane region" description="Helical" evidence="9">
    <location>
        <begin position="258"/>
        <end position="279"/>
    </location>
</feature>
<evidence type="ECO:0000256" key="9">
    <source>
        <dbReference type="RuleBase" id="RU368041"/>
    </source>
</evidence>
<name>A0A6I8PGI1_ORNAN</name>
<evidence type="ECO:0000256" key="2">
    <source>
        <dbReference type="ARBA" id="ARBA00006364"/>
    </source>
</evidence>
<feature type="region of interest" description="Disordered" evidence="10">
    <location>
        <begin position="1"/>
        <end position="40"/>
    </location>
</feature>
<dbReference type="Pfam" id="PF05640">
    <property type="entry name" value="NKAIN"/>
    <property type="match status" value="1"/>
</dbReference>
<dbReference type="GO" id="GO:0005886">
    <property type="term" value="C:plasma membrane"/>
    <property type="evidence" value="ECO:0007669"/>
    <property type="project" value="UniProtKB-SubCell"/>
</dbReference>